<gene>
    <name evidence="4" type="ORF">E5Z02_05460</name>
</gene>
<accession>A0ABY2PK67</accession>
<dbReference type="InterPro" id="IPR015797">
    <property type="entry name" value="NUDIX_hydrolase-like_dom_sf"/>
</dbReference>
<dbReference type="Pfam" id="PF00293">
    <property type="entry name" value="NUDIX"/>
    <property type="match status" value="1"/>
</dbReference>
<comment type="caution">
    <text evidence="4">The sequence shown here is derived from an EMBL/GenBank/DDBJ whole genome shotgun (WGS) entry which is preliminary data.</text>
</comment>
<evidence type="ECO:0000256" key="2">
    <source>
        <dbReference type="ARBA" id="ARBA00022801"/>
    </source>
</evidence>
<dbReference type="InterPro" id="IPR000086">
    <property type="entry name" value="NUDIX_hydrolase_dom"/>
</dbReference>
<keyword evidence="5" id="KW-1185">Reference proteome</keyword>
<reference evidence="4 5" key="1">
    <citation type="submission" date="2019-04" db="EMBL/GenBank/DDBJ databases">
        <title>Streptomyces rhizosphaericola sp. nov., an actinobacterium isolated from the wheat rhizosphere.</title>
        <authorList>
            <person name="Vargas Hoyos H.A."/>
            <person name="Santos S.N."/>
            <person name="Genuario D.B."/>
            <person name="Melo I.S."/>
            <person name="Da Silva L.J."/>
            <person name="Da Silva F.S.P."/>
            <person name="Zucchi T.D."/>
        </authorList>
    </citation>
    <scope>NUCLEOTIDE SEQUENCE [LARGE SCALE GENOMIC DNA]</scope>
    <source>
        <strain evidence="4 5">1AS2c</strain>
    </source>
</reference>
<comment type="cofactor">
    <cofactor evidence="1">
        <name>Mg(2+)</name>
        <dbReference type="ChEBI" id="CHEBI:18420"/>
    </cofactor>
</comment>
<dbReference type="PROSITE" id="PS51462">
    <property type="entry name" value="NUDIX"/>
    <property type="match status" value="1"/>
</dbReference>
<evidence type="ECO:0000259" key="3">
    <source>
        <dbReference type="PROSITE" id="PS51462"/>
    </source>
</evidence>
<evidence type="ECO:0000313" key="5">
    <source>
        <dbReference type="Proteomes" id="UP000306274"/>
    </source>
</evidence>
<dbReference type="EMBL" id="SRZK01000031">
    <property type="protein sequence ID" value="TGZ11292.1"/>
    <property type="molecule type" value="Genomic_DNA"/>
</dbReference>
<evidence type="ECO:0000256" key="1">
    <source>
        <dbReference type="ARBA" id="ARBA00001946"/>
    </source>
</evidence>
<organism evidence="4 5">
    <name type="scientific">Streptomyces rhizosphaericola</name>
    <dbReference type="NCBI Taxonomy" id="2564098"/>
    <lineage>
        <taxon>Bacteria</taxon>
        <taxon>Bacillati</taxon>
        <taxon>Actinomycetota</taxon>
        <taxon>Actinomycetes</taxon>
        <taxon>Kitasatosporales</taxon>
        <taxon>Streptomycetaceae</taxon>
        <taxon>Streptomyces</taxon>
    </lineage>
</organism>
<evidence type="ECO:0000313" key="4">
    <source>
        <dbReference type="EMBL" id="TGZ11292.1"/>
    </source>
</evidence>
<dbReference type="InterPro" id="IPR020084">
    <property type="entry name" value="NUDIX_hydrolase_CS"/>
</dbReference>
<sequence length="212" mass="22783">MDYEASAHAEPPPIRRQRAVEVFRNRFGVLFDDEVLSPSGGQGRYLRWQWSHGGVVIVPMGEDGFAFVPTYRYPIGEVSLEFPRGGCEADEEPAAAAARELREETGFDCAPSGLRPLGVIHAETGLIESEVRVFAAEVRRAGPADVLSTAAPEAMESVAEPVWVSRTEVAKWLQSGRVTCGVTLAALSLALADVSASGSVPLMGECRPDQPT</sequence>
<dbReference type="PROSITE" id="PS00893">
    <property type="entry name" value="NUDIX_BOX"/>
    <property type="match status" value="1"/>
</dbReference>
<proteinExistence type="predicted"/>
<protein>
    <submittedName>
        <fullName evidence="4">NUDIX domain-containing protein</fullName>
    </submittedName>
</protein>
<name>A0ABY2PK67_9ACTN</name>
<dbReference type="Gene3D" id="3.90.79.10">
    <property type="entry name" value="Nucleoside Triphosphate Pyrophosphohydrolase"/>
    <property type="match status" value="1"/>
</dbReference>
<dbReference type="Proteomes" id="UP000306274">
    <property type="component" value="Unassembled WGS sequence"/>
</dbReference>
<keyword evidence="2" id="KW-0378">Hydrolase</keyword>
<feature type="domain" description="Nudix hydrolase" evidence="3">
    <location>
        <begin position="50"/>
        <end position="186"/>
    </location>
</feature>
<dbReference type="SUPFAM" id="SSF55811">
    <property type="entry name" value="Nudix"/>
    <property type="match status" value="1"/>
</dbReference>
<dbReference type="PANTHER" id="PTHR11839">
    <property type="entry name" value="UDP/ADP-SUGAR PYROPHOSPHATASE"/>
    <property type="match status" value="1"/>
</dbReference>
<dbReference type="PANTHER" id="PTHR11839:SF18">
    <property type="entry name" value="NUDIX HYDROLASE DOMAIN-CONTAINING PROTEIN"/>
    <property type="match status" value="1"/>
</dbReference>
<dbReference type="RefSeq" id="WP_084991494.1">
    <property type="nucleotide sequence ID" value="NZ_JBHVEI010000112.1"/>
</dbReference>